<feature type="domain" description="SIS" evidence="12">
    <location>
        <begin position="284"/>
        <end position="423"/>
    </location>
</feature>
<dbReference type="AlphaFoldDB" id="H3NHE9"/>
<dbReference type="PATRIC" id="fig|883113.3.peg.291"/>
<dbReference type="GO" id="GO:0005975">
    <property type="term" value="P:carbohydrate metabolic process"/>
    <property type="evidence" value="ECO:0007669"/>
    <property type="project" value="UniProtKB-UniRule"/>
</dbReference>
<dbReference type="GO" id="GO:0006047">
    <property type="term" value="P:UDP-N-acetylglucosamine metabolic process"/>
    <property type="evidence" value="ECO:0007669"/>
    <property type="project" value="TreeGrafter"/>
</dbReference>
<dbReference type="PANTHER" id="PTHR10937">
    <property type="entry name" value="GLUCOSAMINE--FRUCTOSE-6-PHOSPHATE AMINOTRANSFERASE, ISOMERIZING"/>
    <property type="match status" value="1"/>
</dbReference>
<evidence type="ECO:0000256" key="1">
    <source>
        <dbReference type="ARBA" id="ARBA00001031"/>
    </source>
</evidence>
<sequence>MCGIVGFVGQGKVSQVLLNGLEKLEYRGYDSAGVYLMDDQGHAQLFKCQGRIEKLKQLVDKSFEATMGIGHTRWATHGPAVAYNAHPHLSPQGRFAIVHNGVIENFQELKAKLIAKDQLKSDTDTEVIVALIEQYVLQGESTWQAFGNVLQEIKGSYAFGLMDQKDPSTLYAAKNKSPLLIGLGQGFNLITSDAMATIDLTHDYLEIKDGDLVRLMADEVKVETLAGEEVSRSIFKAEFDAEDLGKGGYPHYMAKEIAEQPAVIRRNLQAYLNESGGYQFDSGLLQAMRASDRLYIVACGTSYHAGLIGKEVFESLTQIPVEVHIASEFSYHLPLLSERPFFIFISQSGETADSRQALVKVKELNLPSLAITNVKGSTLARESTYQVSLNAGVEIAVASTKAYIAQVTVLILLAAAIAEASPADFAQQLSLAGQAIEAVLSEQETIHQWVQTMLSQADRAFYIGRYLDERVAREAALKLKEISYIQTEAFAAGELKHGTIALIEEGTPVVALVSDPATAYQTLSNLQEVKARGARTLVITTEELSQGEDEFIIPNVPVQFAPLVLAVVGQLIAYYATLDRGLDIDKPRNLAKSVTVE</sequence>
<evidence type="ECO:0000256" key="8">
    <source>
        <dbReference type="ARBA" id="ARBA00022737"/>
    </source>
</evidence>
<dbReference type="Gene3D" id="3.40.50.10490">
    <property type="entry name" value="Glucose-6-phosphate isomerase like protein, domain 1"/>
    <property type="match status" value="2"/>
</dbReference>
<evidence type="ECO:0000256" key="3">
    <source>
        <dbReference type="ARBA" id="ARBA00012916"/>
    </source>
</evidence>
<dbReference type="OrthoDB" id="106547at2"/>
<name>H3NHE9_9LACT</name>
<feature type="initiator methionine" description="Removed" evidence="10">
    <location>
        <position position="1"/>
    </location>
</feature>
<feature type="active site" description="For Fru-6P isomerization activity" evidence="10">
    <location>
        <position position="592"/>
    </location>
</feature>
<dbReference type="SUPFAM" id="SSF53697">
    <property type="entry name" value="SIS domain"/>
    <property type="match status" value="1"/>
</dbReference>
<dbReference type="CDD" id="cd05009">
    <property type="entry name" value="SIS_GlmS_GlmD_2"/>
    <property type="match status" value="1"/>
</dbReference>
<dbReference type="InterPro" id="IPR017932">
    <property type="entry name" value="GATase_2_dom"/>
</dbReference>
<dbReference type="InterPro" id="IPR035466">
    <property type="entry name" value="GlmS/AgaS_SIS"/>
</dbReference>
<evidence type="ECO:0000256" key="4">
    <source>
        <dbReference type="ARBA" id="ARBA00016090"/>
    </source>
</evidence>
<comment type="caution">
    <text evidence="13">The sequence shown here is derived from an EMBL/GenBank/DDBJ whole genome shotgun (WGS) entry which is preliminary data.</text>
</comment>
<evidence type="ECO:0000256" key="9">
    <source>
        <dbReference type="ARBA" id="ARBA00022962"/>
    </source>
</evidence>
<dbReference type="HAMAP" id="MF_00164">
    <property type="entry name" value="GlmS"/>
    <property type="match status" value="1"/>
</dbReference>
<protein>
    <recommendedName>
        <fullName evidence="4 10">Glutamine--fructose-6-phosphate aminotransferase [isomerizing]</fullName>
        <ecNumber evidence="3 10">2.6.1.16</ecNumber>
    </recommendedName>
    <alternativeName>
        <fullName evidence="10">D-fructose-6-phosphate amidotransferase</fullName>
    </alternativeName>
    <alternativeName>
        <fullName evidence="10">GFAT</fullName>
    </alternativeName>
    <alternativeName>
        <fullName evidence="10">Glucosamine-6-phosphate synthase</fullName>
    </alternativeName>
    <alternativeName>
        <fullName evidence="10">Hexosephosphate aminotransferase</fullName>
    </alternativeName>
    <alternativeName>
        <fullName evidence="10">L-glutamine--D-fructose-6-phosphate amidotransferase</fullName>
    </alternativeName>
</protein>
<evidence type="ECO:0000256" key="2">
    <source>
        <dbReference type="ARBA" id="ARBA00004496"/>
    </source>
</evidence>
<dbReference type="InterPro" id="IPR001347">
    <property type="entry name" value="SIS_dom"/>
</dbReference>
<dbReference type="GO" id="GO:0004360">
    <property type="term" value="F:glutamine-fructose-6-phosphate transaminase (isomerizing) activity"/>
    <property type="evidence" value="ECO:0007669"/>
    <property type="project" value="UniProtKB-UniRule"/>
</dbReference>
<dbReference type="InterPro" id="IPR029055">
    <property type="entry name" value="Ntn_hydrolases_N"/>
</dbReference>
<dbReference type="Gene3D" id="3.60.20.10">
    <property type="entry name" value="Glutamine Phosphoribosylpyrophosphate, subunit 1, domain 1"/>
    <property type="match status" value="1"/>
</dbReference>
<comment type="subunit">
    <text evidence="10">Homodimer.</text>
</comment>
<dbReference type="Pfam" id="PF13522">
    <property type="entry name" value="GATase_6"/>
    <property type="match status" value="1"/>
</dbReference>
<keyword evidence="6 10" id="KW-0032">Aminotransferase</keyword>
<feature type="domain" description="Glutamine amidotransferase type-2" evidence="11">
    <location>
        <begin position="2"/>
        <end position="218"/>
    </location>
</feature>
<dbReference type="NCBIfam" id="TIGR01135">
    <property type="entry name" value="glmS"/>
    <property type="match status" value="1"/>
</dbReference>
<dbReference type="InterPro" id="IPR035490">
    <property type="entry name" value="GlmS/FrlB_SIS"/>
</dbReference>
<dbReference type="InterPro" id="IPR046348">
    <property type="entry name" value="SIS_dom_sf"/>
</dbReference>
<dbReference type="PROSITE" id="PS51464">
    <property type="entry name" value="SIS"/>
    <property type="match status" value="2"/>
</dbReference>
<dbReference type="HOGENOM" id="CLU_012520_7_1_9"/>
<keyword evidence="8" id="KW-0677">Repeat</keyword>
<dbReference type="NCBIfam" id="NF001484">
    <property type="entry name" value="PRK00331.1"/>
    <property type="match status" value="1"/>
</dbReference>
<keyword evidence="14" id="KW-1185">Reference proteome</keyword>
<dbReference type="GO" id="GO:0006002">
    <property type="term" value="P:fructose 6-phosphate metabolic process"/>
    <property type="evidence" value="ECO:0007669"/>
    <property type="project" value="TreeGrafter"/>
</dbReference>
<gene>
    <name evidence="10" type="primary">glmS</name>
    <name evidence="13" type="ORF">HMPREF9708_00288</name>
</gene>
<evidence type="ECO:0000256" key="5">
    <source>
        <dbReference type="ARBA" id="ARBA00022490"/>
    </source>
</evidence>
<evidence type="ECO:0000256" key="7">
    <source>
        <dbReference type="ARBA" id="ARBA00022679"/>
    </source>
</evidence>
<feature type="active site" description="Nucleophile; for GATase activity" evidence="10">
    <location>
        <position position="2"/>
    </location>
</feature>
<dbReference type="Pfam" id="PF01380">
    <property type="entry name" value="SIS"/>
    <property type="match status" value="2"/>
</dbReference>
<dbReference type="FunFam" id="3.60.20.10:FF:000006">
    <property type="entry name" value="Glutamine--fructose-6-phosphate aminotransferase [isomerizing]"/>
    <property type="match status" value="1"/>
</dbReference>
<dbReference type="InterPro" id="IPR005855">
    <property type="entry name" value="GFAT"/>
</dbReference>
<dbReference type="EC" id="2.6.1.16" evidence="3 10"/>
<comment type="function">
    <text evidence="10">Catalyzes the first step in hexosamine metabolism, converting fructose-6P into glucosamine-6P using glutamine as a nitrogen source.</text>
</comment>
<dbReference type="GO" id="GO:0006487">
    <property type="term" value="P:protein N-linked glycosylation"/>
    <property type="evidence" value="ECO:0007669"/>
    <property type="project" value="TreeGrafter"/>
</dbReference>
<evidence type="ECO:0000313" key="13">
    <source>
        <dbReference type="EMBL" id="EHR38204.1"/>
    </source>
</evidence>
<dbReference type="RefSeq" id="WP_006308200.1">
    <property type="nucleotide sequence ID" value="NZ_JH601133.1"/>
</dbReference>
<dbReference type="GO" id="GO:0097367">
    <property type="term" value="F:carbohydrate derivative binding"/>
    <property type="evidence" value="ECO:0007669"/>
    <property type="project" value="InterPro"/>
</dbReference>
<organism evidence="13 14">
    <name type="scientific">Facklamia languida CCUG 37842</name>
    <dbReference type="NCBI Taxonomy" id="883113"/>
    <lineage>
        <taxon>Bacteria</taxon>
        <taxon>Bacillati</taxon>
        <taxon>Bacillota</taxon>
        <taxon>Bacilli</taxon>
        <taxon>Lactobacillales</taxon>
        <taxon>Aerococcaceae</taxon>
        <taxon>Facklamia</taxon>
    </lineage>
</organism>
<dbReference type="EMBL" id="AGEG01000002">
    <property type="protein sequence ID" value="EHR38204.1"/>
    <property type="molecule type" value="Genomic_DNA"/>
</dbReference>
<dbReference type="PANTHER" id="PTHR10937:SF0">
    <property type="entry name" value="GLUTAMINE--FRUCTOSE-6-PHOSPHATE TRANSAMINASE (ISOMERIZING)"/>
    <property type="match status" value="1"/>
</dbReference>
<comment type="subcellular location">
    <subcellularLocation>
        <location evidence="2 10">Cytoplasm</location>
    </subcellularLocation>
</comment>
<reference evidence="13 14" key="1">
    <citation type="submission" date="2012-01" db="EMBL/GenBank/DDBJ databases">
        <title>The Genome Sequence of Facklamia languida CCUG 37842.</title>
        <authorList>
            <consortium name="The Broad Institute Genome Sequencing Platform"/>
            <person name="Earl A."/>
            <person name="Ward D."/>
            <person name="Feldgarden M."/>
            <person name="Gevers D."/>
            <person name="Huys G."/>
            <person name="Young S.K."/>
            <person name="Zeng Q."/>
            <person name="Gargeya S."/>
            <person name="Fitzgerald M."/>
            <person name="Haas B."/>
            <person name="Abouelleil A."/>
            <person name="Alvarado L."/>
            <person name="Arachchi H.M."/>
            <person name="Berlin A."/>
            <person name="Chapman S.B."/>
            <person name="Gearin G."/>
            <person name="Goldberg J."/>
            <person name="Griggs A."/>
            <person name="Gujja S."/>
            <person name="Hansen M."/>
            <person name="Heiman D."/>
            <person name="Howarth C."/>
            <person name="Larimer J."/>
            <person name="Lui A."/>
            <person name="MacDonald P.J.P."/>
            <person name="McCowen C."/>
            <person name="Montmayeur A."/>
            <person name="Murphy C."/>
            <person name="Neiman D."/>
            <person name="Pearson M."/>
            <person name="Priest M."/>
            <person name="Roberts A."/>
            <person name="Saif S."/>
            <person name="Shea T."/>
            <person name="Sisk P."/>
            <person name="Stolte C."/>
            <person name="Sykes S."/>
            <person name="Wortman J."/>
            <person name="Nusbaum C."/>
            <person name="Birren B."/>
        </authorList>
    </citation>
    <scope>NUCLEOTIDE SEQUENCE [LARGE SCALE GENOMIC DNA]</scope>
    <source>
        <strain evidence="13 14">CCUG 37842</strain>
    </source>
</reference>
<dbReference type="SUPFAM" id="SSF56235">
    <property type="entry name" value="N-terminal nucleophile aminohydrolases (Ntn hydrolases)"/>
    <property type="match status" value="1"/>
</dbReference>
<keyword evidence="9" id="KW-0315">Glutamine amidotransferase</keyword>
<evidence type="ECO:0000256" key="10">
    <source>
        <dbReference type="HAMAP-Rule" id="MF_00164"/>
    </source>
</evidence>
<keyword evidence="7 10" id="KW-0808">Transferase</keyword>
<comment type="catalytic activity">
    <reaction evidence="1 10">
        <text>D-fructose 6-phosphate + L-glutamine = D-glucosamine 6-phosphate + L-glutamate</text>
        <dbReference type="Rhea" id="RHEA:13237"/>
        <dbReference type="ChEBI" id="CHEBI:29985"/>
        <dbReference type="ChEBI" id="CHEBI:58359"/>
        <dbReference type="ChEBI" id="CHEBI:58725"/>
        <dbReference type="ChEBI" id="CHEBI:61527"/>
        <dbReference type="EC" id="2.6.1.16"/>
    </reaction>
</comment>
<dbReference type="GO" id="GO:0005829">
    <property type="term" value="C:cytosol"/>
    <property type="evidence" value="ECO:0007669"/>
    <property type="project" value="TreeGrafter"/>
</dbReference>
<dbReference type="CDD" id="cd05008">
    <property type="entry name" value="SIS_GlmS_GlmD_1"/>
    <property type="match status" value="1"/>
</dbReference>
<evidence type="ECO:0000259" key="11">
    <source>
        <dbReference type="PROSITE" id="PS51278"/>
    </source>
</evidence>
<feature type="domain" description="SIS" evidence="12">
    <location>
        <begin position="450"/>
        <end position="587"/>
    </location>
</feature>
<accession>H3NHE9</accession>
<dbReference type="FunFam" id="3.40.50.10490:FF:000001">
    <property type="entry name" value="Glutamine--fructose-6-phosphate aminotransferase [isomerizing]"/>
    <property type="match status" value="1"/>
</dbReference>
<dbReference type="eggNOG" id="COG0449">
    <property type="taxonomic scope" value="Bacteria"/>
</dbReference>
<dbReference type="PROSITE" id="PS51278">
    <property type="entry name" value="GATASE_TYPE_2"/>
    <property type="match status" value="1"/>
</dbReference>
<dbReference type="Proteomes" id="UP000006190">
    <property type="component" value="Unassembled WGS sequence"/>
</dbReference>
<keyword evidence="5 10" id="KW-0963">Cytoplasm</keyword>
<evidence type="ECO:0000313" key="14">
    <source>
        <dbReference type="Proteomes" id="UP000006190"/>
    </source>
</evidence>
<dbReference type="STRING" id="883113.HMPREF9708_00288"/>
<evidence type="ECO:0000259" key="12">
    <source>
        <dbReference type="PROSITE" id="PS51464"/>
    </source>
</evidence>
<evidence type="ECO:0000256" key="6">
    <source>
        <dbReference type="ARBA" id="ARBA00022576"/>
    </source>
</evidence>
<dbReference type="InterPro" id="IPR047084">
    <property type="entry name" value="GFAT_N"/>
</dbReference>
<dbReference type="CDD" id="cd00714">
    <property type="entry name" value="GFAT"/>
    <property type="match status" value="1"/>
</dbReference>
<proteinExistence type="inferred from homology"/>